<dbReference type="InterPro" id="IPR029063">
    <property type="entry name" value="SAM-dependent_MTases_sf"/>
</dbReference>
<dbReference type="EMBL" id="KZ819641">
    <property type="protein sequence ID" value="PWN87185.1"/>
    <property type="molecule type" value="Genomic_DNA"/>
</dbReference>
<comment type="similarity">
    <text evidence="1">Belongs to the methyltransferase superfamily.</text>
</comment>
<reference evidence="5 6" key="1">
    <citation type="journal article" date="2018" name="Mol. Biol. Evol.">
        <title>Broad Genomic Sampling Reveals a Smut Pathogenic Ancestry of the Fungal Clade Ustilaginomycotina.</title>
        <authorList>
            <person name="Kijpornyongpan T."/>
            <person name="Mondo S.J."/>
            <person name="Barry K."/>
            <person name="Sandor L."/>
            <person name="Lee J."/>
            <person name="Lipzen A."/>
            <person name="Pangilinan J."/>
            <person name="LaButti K."/>
            <person name="Hainaut M."/>
            <person name="Henrissat B."/>
            <person name="Grigoriev I.V."/>
            <person name="Spatafora J.W."/>
            <person name="Aime M.C."/>
        </authorList>
    </citation>
    <scope>NUCLEOTIDE SEQUENCE [LARGE SCALE GENOMIC DNA]</scope>
    <source>
        <strain evidence="5 6">MCA 4198</strain>
    </source>
</reference>
<keyword evidence="6" id="KW-1185">Reference proteome</keyword>
<name>A0A316YHG1_9BASI</name>
<evidence type="ECO:0000313" key="5">
    <source>
        <dbReference type="EMBL" id="PWN87185.1"/>
    </source>
</evidence>
<dbReference type="CDD" id="cd02440">
    <property type="entry name" value="AdoMet_MTases"/>
    <property type="match status" value="1"/>
</dbReference>
<dbReference type="GO" id="GO:0008757">
    <property type="term" value="F:S-adenosylmethionine-dependent methyltransferase activity"/>
    <property type="evidence" value="ECO:0007669"/>
    <property type="project" value="InterPro"/>
</dbReference>
<evidence type="ECO:0000256" key="1">
    <source>
        <dbReference type="ARBA" id="ARBA00008361"/>
    </source>
</evidence>
<dbReference type="GO" id="GO:0032259">
    <property type="term" value="P:methylation"/>
    <property type="evidence" value="ECO:0007669"/>
    <property type="project" value="UniProtKB-KW"/>
</dbReference>
<dbReference type="GeneID" id="37044793"/>
<dbReference type="Pfam" id="PF08241">
    <property type="entry name" value="Methyltransf_11"/>
    <property type="match status" value="1"/>
</dbReference>
<dbReference type="Proteomes" id="UP000245768">
    <property type="component" value="Unassembled WGS sequence"/>
</dbReference>
<evidence type="ECO:0000256" key="2">
    <source>
        <dbReference type="ARBA" id="ARBA00022603"/>
    </source>
</evidence>
<dbReference type="PANTHER" id="PTHR44942:SF4">
    <property type="entry name" value="METHYLTRANSFERASE TYPE 11 DOMAIN-CONTAINING PROTEIN"/>
    <property type="match status" value="1"/>
</dbReference>
<accession>A0A316YHG1</accession>
<keyword evidence="2 5" id="KW-0489">Methyltransferase</keyword>
<evidence type="ECO:0000256" key="3">
    <source>
        <dbReference type="ARBA" id="ARBA00022679"/>
    </source>
</evidence>
<dbReference type="OrthoDB" id="10027013at2759"/>
<organism evidence="5 6">
    <name type="scientific">Acaromyces ingoldii</name>
    <dbReference type="NCBI Taxonomy" id="215250"/>
    <lineage>
        <taxon>Eukaryota</taxon>
        <taxon>Fungi</taxon>
        <taxon>Dikarya</taxon>
        <taxon>Basidiomycota</taxon>
        <taxon>Ustilaginomycotina</taxon>
        <taxon>Exobasidiomycetes</taxon>
        <taxon>Exobasidiales</taxon>
        <taxon>Cryptobasidiaceae</taxon>
        <taxon>Acaromyces</taxon>
    </lineage>
</organism>
<evidence type="ECO:0000313" key="6">
    <source>
        <dbReference type="Proteomes" id="UP000245768"/>
    </source>
</evidence>
<dbReference type="PANTHER" id="PTHR44942">
    <property type="entry name" value="METHYLTRANSF_11 DOMAIN-CONTAINING PROTEIN"/>
    <property type="match status" value="1"/>
</dbReference>
<dbReference type="Gene3D" id="3.40.50.150">
    <property type="entry name" value="Vaccinia Virus protein VP39"/>
    <property type="match status" value="1"/>
</dbReference>
<dbReference type="STRING" id="215250.A0A316YHG1"/>
<dbReference type="InterPro" id="IPR013216">
    <property type="entry name" value="Methyltransf_11"/>
</dbReference>
<protein>
    <submittedName>
        <fullName evidence="5">S-adenosyl-L-methionine-dependent methyltransferase</fullName>
    </submittedName>
</protein>
<dbReference type="InParanoid" id="A0A316YHG1"/>
<keyword evidence="3 5" id="KW-0808">Transferase</keyword>
<dbReference type="RefSeq" id="XP_025374383.1">
    <property type="nucleotide sequence ID" value="XM_025522877.1"/>
</dbReference>
<dbReference type="SUPFAM" id="SSF53335">
    <property type="entry name" value="S-adenosyl-L-methionine-dependent methyltransferases"/>
    <property type="match status" value="1"/>
</dbReference>
<feature type="domain" description="Methyltransferase type 11" evidence="4">
    <location>
        <begin position="70"/>
        <end position="179"/>
    </location>
</feature>
<evidence type="ECO:0000259" key="4">
    <source>
        <dbReference type="Pfam" id="PF08241"/>
    </source>
</evidence>
<sequence length="357" mass="40144">MMLVRSRAALSSLQRTAPALPAWNRRGVKMATFSDPNFDFKGYLDNRPRYPDILYNKILAFHRGGHGAVLDLGCGPGLSVFPLSAHFDRIIGTDPSEGMIREAQGAWSAWKQTQRDSPHLAQIERTKAEFSVDSAEELRTVQDASVDLVVAATAAHWFDMDKVWPQLSRVLRPKGTVAFWCYGANYLPAHPSLLAPMCEFMCSQSAKMGPYWPQPGRAINENLLLDIAFPTRGDGAAEAVWDTSSATRVTHKLVKPGLADIAWTRGEAPEETFRMEHVKSFDSLNGYFHSSSAAMRYLNKHPELKVEKPDMIDRHVDTLRADILAQRRDDPRTNKEGLDDDHVRMAWPLGLMMVRKR</sequence>
<dbReference type="AlphaFoldDB" id="A0A316YHG1"/>
<gene>
    <name evidence="5" type="ORF">FA10DRAFT_269785</name>
</gene>
<proteinExistence type="inferred from homology"/>
<dbReference type="InterPro" id="IPR051052">
    <property type="entry name" value="Diverse_substrate_MTase"/>
</dbReference>